<accession>A0A9X8MT35</accession>
<dbReference type="EMBL" id="FRBK01000006">
    <property type="protein sequence ID" value="SHL73268.1"/>
    <property type="molecule type" value="Genomic_DNA"/>
</dbReference>
<reference evidence="2" key="1">
    <citation type="submission" date="2016-11" db="EMBL/GenBank/DDBJ databases">
        <authorList>
            <person name="Jaros S."/>
            <person name="Januszkiewicz K."/>
            <person name="Wedrychowicz H."/>
        </authorList>
    </citation>
    <scope>NUCLEOTIDE SEQUENCE [LARGE SCALE GENOMIC DNA]</scope>
    <source>
        <strain evidence="2">CGMCC 4.3555</strain>
    </source>
</reference>
<dbReference type="Proteomes" id="UP000184388">
    <property type="component" value="Unassembled WGS sequence"/>
</dbReference>
<gene>
    <name evidence="1" type="ORF">SAMN05216268_1069</name>
</gene>
<comment type="caution">
    <text evidence="1">The sequence shown here is derived from an EMBL/GenBank/DDBJ whole genome shotgun (WGS) entry which is preliminary data.</text>
</comment>
<organism evidence="1 2">
    <name type="scientific">Streptomyces yunnanensis</name>
    <dbReference type="NCBI Taxonomy" id="156453"/>
    <lineage>
        <taxon>Bacteria</taxon>
        <taxon>Bacillati</taxon>
        <taxon>Actinomycetota</taxon>
        <taxon>Actinomycetes</taxon>
        <taxon>Kitasatosporales</taxon>
        <taxon>Streptomycetaceae</taxon>
        <taxon>Streptomyces</taxon>
    </lineage>
</organism>
<evidence type="ECO:0000313" key="2">
    <source>
        <dbReference type="Proteomes" id="UP000184388"/>
    </source>
</evidence>
<dbReference type="Pfam" id="PF19695">
    <property type="entry name" value="DUF6195"/>
    <property type="match status" value="1"/>
</dbReference>
<dbReference type="InterPro" id="IPR045675">
    <property type="entry name" value="DUF6195"/>
</dbReference>
<sequence>MTTTTHLTVADLASLAFAKWEAEGEAKGDEMFEQHREEFLAFARGKARSVLGEEAATQLDWQYTSTLVLPADTEQATASLGEGRTEYLRYRVVDGDEVSFTLVQPCGTCGHDQVNELRDLTHLGGLLETAADLAKAVQGGGDRG</sequence>
<dbReference type="RefSeq" id="WP_073444557.1">
    <property type="nucleotide sequence ID" value="NZ_FRBK01000006.1"/>
</dbReference>
<protein>
    <submittedName>
        <fullName evidence="1">Uncharacterized protein</fullName>
    </submittedName>
</protein>
<evidence type="ECO:0000313" key="1">
    <source>
        <dbReference type="EMBL" id="SHL73268.1"/>
    </source>
</evidence>
<name>A0A9X8MT35_9ACTN</name>
<dbReference type="AlphaFoldDB" id="A0A9X8MT35"/>
<proteinExistence type="predicted"/>